<accession>A0ABD0XG66</accession>
<organism evidence="2 3">
    <name type="scientific">Umbra pygmaea</name>
    <name type="common">Eastern mudminnow</name>
    <dbReference type="NCBI Taxonomy" id="75934"/>
    <lineage>
        <taxon>Eukaryota</taxon>
        <taxon>Metazoa</taxon>
        <taxon>Chordata</taxon>
        <taxon>Craniata</taxon>
        <taxon>Vertebrata</taxon>
        <taxon>Euteleostomi</taxon>
        <taxon>Actinopterygii</taxon>
        <taxon>Neopterygii</taxon>
        <taxon>Teleostei</taxon>
        <taxon>Protacanthopterygii</taxon>
        <taxon>Esociformes</taxon>
        <taxon>Umbridae</taxon>
        <taxon>Umbra</taxon>
    </lineage>
</organism>
<protein>
    <submittedName>
        <fullName evidence="2">Uncharacterized protein</fullName>
    </submittedName>
</protein>
<feature type="chain" id="PRO_5044762749" evidence="1">
    <location>
        <begin position="16"/>
        <end position="101"/>
    </location>
</feature>
<keyword evidence="1" id="KW-0732">Signal</keyword>
<dbReference type="AlphaFoldDB" id="A0ABD0XG66"/>
<evidence type="ECO:0000313" key="3">
    <source>
        <dbReference type="Proteomes" id="UP001557470"/>
    </source>
</evidence>
<evidence type="ECO:0000256" key="1">
    <source>
        <dbReference type="SAM" id="SignalP"/>
    </source>
</evidence>
<keyword evidence="3" id="KW-1185">Reference proteome</keyword>
<evidence type="ECO:0000313" key="2">
    <source>
        <dbReference type="EMBL" id="KAL1006919.1"/>
    </source>
</evidence>
<sequence length="101" mass="11120">MRGVILFSLLGVVLARSKPVIWPKGSRIPFVSEHGFGENGEQETSHDVIDPGSNQTLLSASRHLLDMEMTVLLEIVNTFLSNVMNSFLSTPNNSMTIEFDG</sequence>
<gene>
    <name evidence="2" type="ORF">UPYG_G00078890</name>
</gene>
<feature type="signal peptide" evidence="1">
    <location>
        <begin position="1"/>
        <end position="15"/>
    </location>
</feature>
<dbReference type="Proteomes" id="UP001557470">
    <property type="component" value="Unassembled WGS sequence"/>
</dbReference>
<name>A0ABD0XG66_UMBPY</name>
<reference evidence="2 3" key="1">
    <citation type="submission" date="2024-06" db="EMBL/GenBank/DDBJ databases">
        <authorList>
            <person name="Pan Q."/>
            <person name="Wen M."/>
            <person name="Jouanno E."/>
            <person name="Zahm M."/>
            <person name="Klopp C."/>
            <person name="Cabau C."/>
            <person name="Louis A."/>
            <person name="Berthelot C."/>
            <person name="Parey E."/>
            <person name="Roest Crollius H."/>
            <person name="Montfort J."/>
            <person name="Robinson-Rechavi M."/>
            <person name="Bouchez O."/>
            <person name="Lampietro C."/>
            <person name="Lopez Roques C."/>
            <person name="Donnadieu C."/>
            <person name="Postlethwait J."/>
            <person name="Bobe J."/>
            <person name="Verreycken H."/>
            <person name="Guiguen Y."/>
        </authorList>
    </citation>
    <scope>NUCLEOTIDE SEQUENCE [LARGE SCALE GENOMIC DNA]</scope>
    <source>
        <strain evidence="2">Up_M1</strain>
        <tissue evidence="2">Testis</tissue>
    </source>
</reference>
<proteinExistence type="predicted"/>
<dbReference type="EMBL" id="JAGEUA010000002">
    <property type="protein sequence ID" value="KAL1006919.1"/>
    <property type="molecule type" value="Genomic_DNA"/>
</dbReference>
<comment type="caution">
    <text evidence="2">The sequence shown here is derived from an EMBL/GenBank/DDBJ whole genome shotgun (WGS) entry which is preliminary data.</text>
</comment>